<feature type="active site" description="Proton acceptor" evidence="16">
    <location>
        <position position="100"/>
    </location>
</feature>
<dbReference type="GO" id="GO:0005737">
    <property type="term" value="C:cytoplasm"/>
    <property type="evidence" value="ECO:0007669"/>
    <property type="project" value="UniProtKB-SubCell"/>
</dbReference>
<dbReference type="UniPathway" id="UPA00241">
    <property type="reaction ID" value="UER00352"/>
</dbReference>
<evidence type="ECO:0000256" key="1">
    <source>
        <dbReference type="ARBA" id="ARBA00001206"/>
    </source>
</evidence>
<evidence type="ECO:0000256" key="9">
    <source>
        <dbReference type="ARBA" id="ARBA00022741"/>
    </source>
</evidence>
<evidence type="ECO:0000256" key="15">
    <source>
        <dbReference type="ARBA" id="ARBA00040883"/>
    </source>
</evidence>
<evidence type="ECO:0000256" key="2">
    <source>
        <dbReference type="ARBA" id="ARBA00001958"/>
    </source>
</evidence>
<keyword evidence="9 16" id="KW-0547">Nucleotide-binding</keyword>
<evidence type="ECO:0000256" key="12">
    <source>
        <dbReference type="ARBA" id="ARBA00022958"/>
    </source>
</evidence>
<evidence type="ECO:0000256" key="4">
    <source>
        <dbReference type="ARBA" id="ARBA00005225"/>
    </source>
</evidence>
<proteinExistence type="inferred from homology"/>
<evidence type="ECO:0000256" key="14">
    <source>
        <dbReference type="ARBA" id="ARBA00038036"/>
    </source>
</evidence>
<comment type="subunit">
    <text evidence="5 16">Homodimer.</text>
</comment>
<name>A0A1H4E0B2_9GAMM</name>
<evidence type="ECO:0000256" key="16">
    <source>
        <dbReference type="HAMAP-Rule" id="MF_01274"/>
    </source>
</evidence>
<comment type="similarity">
    <text evidence="14 16">Belongs to the type III pantothenate kinase family.</text>
</comment>
<gene>
    <name evidence="16" type="primary">coaX</name>
    <name evidence="17" type="ORF">SAMN02745729_10790</name>
</gene>
<feature type="binding site" evidence="16">
    <location>
        <begin position="98"/>
        <end position="101"/>
    </location>
    <ligand>
        <name>substrate</name>
    </ligand>
</feature>
<comment type="cofactor">
    <cofactor evidence="2">
        <name>K(+)</name>
        <dbReference type="ChEBI" id="CHEBI:29103"/>
    </cofactor>
</comment>
<organism evidence="17 18">
    <name type="scientific">Marinobacterium iners DSM 11526</name>
    <dbReference type="NCBI Taxonomy" id="1122198"/>
    <lineage>
        <taxon>Bacteria</taxon>
        <taxon>Pseudomonadati</taxon>
        <taxon>Pseudomonadota</taxon>
        <taxon>Gammaproteobacteria</taxon>
        <taxon>Oceanospirillales</taxon>
        <taxon>Oceanospirillaceae</taxon>
        <taxon>Marinobacterium</taxon>
    </lineage>
</organism>
<evidence type="ECO:0000313" key="18">
    <source>
        <dbReference type="Proteomes" id="UP000242469"/>
    </source>
</evidence>
<dbReference type="SUPFAM" id="SSF53067">
    <property type="entry name" value="Actin-like ATPase domain"/>
    <property type="match status" value="2"/>
</dbReference>
<keyword evidence="16" id="KW-0479">Metal-binding</keyword>
<keyword evidence="13 16" id="KW-0173">Coenzyme A biosynthesis</keyword>
<dbReference type="InterPro" id="IPR043129">
    <property type="entry name" value="ATPase_NBD"/>
</dbReference>
<sequence length="241" mass="25558">MILEVDAGNTFIKWRYRQGNDAAAASGRWLTRDFSAASLADCPEVPQQVLAGSVAGVAFEQALSASVAAVWGVPVRFARTATAAAGVRNSYADPARMGVDRWLVMLAAWQRCGQACCIIDCGSAITIDLLGAEGEHLGGYILPGLRLMRQVLTGSTAGILVDRDIEVFSLEPGCDTSSAVAHGTNLMFSSLAQMLPRWLEQQQTGAPLLVTGGDGALFCELMGMGELVPDLVLEGLRWALE</sequence>
<evidence type="ECO:0000256" key="13">
    <source>
        <dbReference type="ARBA" id="ARBA00022993"/>
    </source>
</evidence>
<dbReference type="PANTHER" id="PTHR34265:SF1">
    <property type="entry name" value="TYPE III PANTOTHENATE KINASE"/>
    <property type="match status" value="1"/>
</dbReference>
<dbReference type="GO" id="GO:0046872">
    <property type="term" value="F:metal ion binding"/>
    <property type="evidence" value="ECO:0007669"/>
    <property type="project" value="UniProtKB-KW"/>
</dbReference>
<dbReference type="Pfam" id="PF03309">
    <property type="entry name" value="Pan_kinase"/>
    <property type="match status" value="1"/>
</dbReference>
<dbReference type="STRING" id="1122198.SAMN02745729_10790"/>
<evidence type="ECO:0000256" key="11">
    <source>
        <dbReference type="ARBA" id="ARBA00022840"/>
    </source>
</evidence>
<dbReference type="HAMAP" id="MF_01274">
    <property type="entry name" value="Pantothen_kinase_3"/>
    <property type="match status" value="1"/>
</dbReference>
<protein>
    <recommendedName>
        <fullName evidence="15 16">Type III pantothenate kinase</fullName>
        <ecNumber evidence="6 16">2.7.1.33</ecNumber>
    </recommendedName>
    <alternativeName>
        <fullName evidence="16">PanK-III</fullName>
    </alternativeName>
    <alternativeName>
        <fullName evidence="16">Pantothenic acid kinase</fullName>
    </alternativeName>
</protein>
<dbReference type="OrthoDB" id="9781305at2"/>
<comment type="subcellular location">
    <subcellularLocation>
        <location evidence="3 16">Cytoplasm</location>
    </subcellularLocation>
</comment>
<keyword evidence="11 16" id="KW-0067">ATP-binding</keyword>
<dbReference type="GO" id="GO:0005524">
    <property type="term" value="F:ATP binding"/>
    <property type="evidence" value="ECO:0007669"/>
    <property type="project" value="UniProtKB-UniRule"/>
</dbReference>
<evidence type="ECO:0000313" key="17">
    <source>
        <dbReference type="EMBL" id="SEA78455.1"/>
    </source>
</evidence>
<feature type="binding site" evidence="16">
    <location>
        <position position="176"/>
    </location>
    <ligand>
        <name>substrate</name>
    </ligand>
</feature>
<feature type="binding site" evidence="16">
    <location>
        <position position="123"/>
    </location>
    <ligand>
        <name>ATP</name>
        <dbReference type="ChEBI" id="CHEBI:30616"/>
    </ligand>
</feature>
<evidence type="ECO:0000256" key="10">
    <source>
        <dbReference type="ARBA" id="ARBA00022777"/>
    </source>
</evidence>
<feature type="binding site" evidence="16">
    <location>
        <begin position="6"/>
        <end position="13"/>
    </location>
    <ligand>
        <name>ATP</name>
        <dbReference type="ChEBI" id="CHEBI:30616"/>
    </ligand>
</feature>
<dbReference type="GO" id="GO:0015937">
    <property type="term" value="P:coenzyme A biosynthetic process"/>
    <property type="evidence" value="ECO:0007669"/>
    <property type="project" value="UniProtKB-UniRule"/>
</dbReference>
<keyword evidence="12 16" id="KW-0630">Potassium</keyword>
<dbReference type="NCBIfam" id="TIGR00671">
    <property type="entry name" value="baf"/>
    <property type="match status" value="1"/>
</dbReference>
<evidence type="ECO:0000256" key="6">
    <source>
        <dbReference type="ARBA" id="ARBA00012102"/>
    </source>
</evidence>
<evidence type="ECO:0000256" key="8">
    <source>
        <dbReference type="ARBA" id="ARBA00022679"/>
    </source>
</evidence>
<dbReference type="AlphaFoldDB" id="A0A1H4E0B2"/>
<dbReference type="InterPro" id="IPR004619">
    <property type="entry name" value="Type_III_PanK"/>
</dbReference>
<keyword evidence="7 16" id="KW-0963">Cytoplasm</keyword>
<dbReference type="Gene3D" id="3.30.420.40">
    <property type="match status" value="2"/>
</dbReference>
<evidence type="ECO:0000256" key="3">
    <source>
        <dbReference type="ARBA" id="ARBA00004496"/>
    </source>
</evidence>
<keyword evidence="8 16" id="KW-0808">Transferase</keyword>
<comment type="catalytic activity">
    <reaction evidence="1 16">
        <text>(R)-pantothenate + ATP = (R)-4'-phosphopantothenate + ADP + H(+)</text>
        <dbReference type="Rhea" id="RHEA:16373"/>
        <dbReference type="ChEBI" id="CHEBI:10986"/>
        <dbReference type="ChEBI" id="CHEBI:15378"/>
        <dbReference type="ChEBI" id="CHEBI:29032"/>
        <dbReference type="ChEBI" id="CHEBI:30616"/>
        <dbReference type="ChEBI" id="CHEBI:456216"/>
        <dbReference type="EC" id="2.7.1.33"/>
    </reaction>
</comment>
<dbReference type="EMBL" id="FNRJ01000007">
    <property type="protein sequence ID" value="SEA78455.1"/>
    <property type="molecule type" value="Genomic_DNA"/>
</dbReference>
<evidence type="ECO:0000256" key="7">
    <source>
        <dbReference type="ARBA" id="ARBA00022490"/>
    </source>
</evidence>
<dbReference type="CDD" id="cd24015">
    <property type="entry name" value="ASKHA_NBD_PanK-III"/>
    <property type="match status" value="1"/>
</dbReference>
<comment type="pathway">
    <text evidence="4 16">Cofactor biosynthesis; coenzyme A biosynthesis; CoA from (R)-pantothenate: step 1/5.</text>
</comment>
<feature type="binding site" evidence="16">
    <location>
        <position position="120"/>
    </location>
    <ligand>
        <name>K(+)</name>
        <dbReference type="ChEBI" id="CHEBI:29103"/>
    </ligand>
</feature>
<dbReference type="EC" id="2.7.1.33" evidence="6 16"/>
<dbReference type="PANTHER" id="PTHR34265">
    <property type="entry name" value="TYPE III PANTOTHENATE KINASE"/>
    <property type="match status" value="1"/>
</dbReference>
<reference evidence="18" key="1">
    <citation type="submission" date="2016-10" db="EMBL/GenBank/DDBJ databases">
        <authorList>
            <person name="Varghese N."/>
            <person name="Submissions S."/>
        </authorList>
    </citation>
    <scope>NUCLEOTIDE SEQUENCE [LARGE SCALE GENOMIC DNA]</scope>
    <source>
        <strain evidence="18">DSM 11526</strain>
    </source>
</reference>
<comment type="function">
    <text evidence="16">Catalyzes the phosphorylation of pantothenate (Pan), the first step in CoA biosynthesis.</text>
</comment>
<comment type="cofactor">
    <cofactor evidence="16">
        <name>NH4(+)</name>
        <dbReference type="ChEBI" id="CHEBI:28938"/>
    </cofactor>
    <cofactor evidence="16">
        <name>K(+)</name>
        <dbReference type="ChEBI" id="CHEBI:29103"/>
    </cofactor>
    <text evidence="16">A monovalent cation. Ammonium or potassium.</text>
</comment>
<keyword evidence="18" id="KW-1185">Reference proteome</keyword>
<feature type="binding site" evidence="16">
    <location>
        <position position="91"/>
    </location>
    <ligand>
        <name>substrate</name>
    </ligand>
</feature>
<evidence type="ECO:0000256" key="5">
    <source>
        <dbReference type="ARBA" id="ARBA00011738"/>
    </source>
</evidence>
<dbReference type="Proteomes" id="UP000242469">
    <property type="component" value="Unassembled WGS sequence"/>
</dbReference>
<dbReference type="RefSeq" id="WP_091826364.1">
    <property type="nucleotide sequence ID" value="NZ_FNRJ01000007.1"/>
</dbReference>
<accession>A0A1H4E0B2</accession>
<dbReference type="GO" id="GO:0004594">
    <property type="term" value="F:pantothenate kinase activity"/>
    <property type="evidence" value="ECO:0007669"/>
    <property type="project" value="UniProtKB-UniRule"/>
</dbReference>
<keyword evidence="10 16" id="KW-0418">Kinase</keyword>